<keyword evidence="2" id="KW-1185">Reference proteome</keyword>
<organism evidence="1 2">
    <name type="scientific">Hydromonas duriensis</name>
    <dbReference type="NCBI Taxonomy" id="1527608"/>
    <lineage>
        <taxon>Bacteria</taxon>
        <taxon>Pseudomonadati</taxon>
        <taxon>Pseudomonadota</taxon>
        <taxon>Betaproteobacteria</taxon>
        <taxon>Burkholderiales</taxon>
        <taxon>Burkholderiaceae</taxon>
        <taxon>Hydromonas</taxon>
    </lineage>
</organism>
<evidence type="ECO:0000313" key="2">
    <source>
        <dbReference type="Proteomes" id="UP000294480"/>
    </source>
</evidence>
<sequence length="62" mass="7174">MTVQHRKRWEARPWLIQPFGGLFLVQMPPLSEVATNTCGVRNAKAFRGAGEAPLLWFYLLRF</sequence>
<comment type="caution">
    <text evidence="1">The sequence shown here is derived from an EMBL/GenBank/DDBJ whole genome shotgun (WGS) entry which is preliminary data.</text>
</comment>
<evidence type="ECO:0000313" key="1">
    <source>
        <dbReference type="EMBL" id="TDR27731.1"/>
    </source>
</evidence>
<gene>
    <name evidence="1" type="ORF">DFR44_1425</name>
</gene>
<dbReference type="Proteomes" id="UP000294480">
    <property type="component" value="Unassembled WGS sequence"/>
</dbReference>
<protein>
    <submittedName>
        <fullName evidence="1">Uncharacterized protein</fullName>
    </submittedName>
</protein>
<dbReference type="AlphaFoldDB" id="A0A4R6Y0H1"/>
<reference evidence="1 2" key="1">
    <citation type="submission" date="2019-03" db="EMBL/GenBank/DDBJ databases">
        <title>Genomic Encyclopedia of Type Strains, Phase IV (KMG-IV): sequencing the most valuable type-strain genomes for metagenomic binning, comparative biology and taxonomic classification.</title>
        <authorList>
            <person name="Goeker M."/>
        </authorList>
    </citation>
    <scope>NUCLEOTIDE SEQUENCE [LARGE SCALE GENOMIC DNA]</scope>
    <source>
        <strain evidence="1 2">DSM 102852</strain>
    </source>
</reference>
<proteinExistence type="predicted"/>
<accession>A0A4R6Y0H1</accession>
<name>A0A4R6Y0H1_9BURK</name>
<dbReference type="EMBL" id="SNZE01000042">
    <property type="protein sequence ID" value="TDR27731.1"/>
    <property type="molecule type" value="Genomic_DNA"/>
</dbReference>